<feature type="signal peptide" evidence="1">
    <location>
        <begin position="1"/>
        <end position="35"/>
    </location>
</feature>
<keyword evidence="1" id="KW-0732">Signal</keyword>
<reference evidence="2 3" key="1">
    <citation type="journal article" date="2014" name="BMC Genomics">
        <title>Genome based analysis of type-I polyketide synthase and nonribosomal peptide synthetase gene clusters in seven strains of five representative Nocardia species.</title>
        <authorList>
            <person name="Komaki H."/>
            <person name="Ichikawa N."/>
            <person name="Hosoyama A."/>
            <person name="Takahashi-Nakaguchi A."/>
            <person name="Matsuzawa T."/>
            <person name="Suzuki K."/>
            <person name="Fujita N."/>
            <person name="Gonoi T."/>
        </authorList>
    </citation>
    <scope>NUCLEOTIDE SEQUENCE [LARGE SCALE GENOMIC DNA]</scope>
    <source>
        <strain evidence="2 3">NBRC 15531</strain>
    </source>
</reference>
<feature type="chain" id="PRO_5038674478" evidence="1">
    <location>
        <begin position="36"/>
        <end position="82"/>
    </location>
</feature>
<dbReference type="EMBL" id="BAFO02000005">
    <property type="protein sequence ID" value="GAD81840.1"/>
    <property type="molecule type" value="Genomic_DNA"/>
</dbReference>
<proteinExistence type="predicted"/>
<gene>
    <name evidence="2" type="ORF">NCAST_05_02770</name>
</gene>
<organism evidence="2 3">
    <name type="scientific">Nocardia asteroides NBRC 15531</name>
    <dbReference type="NCBI Taxonomy" id="1110697"/>
    <lineage>
        <taxon>Bacteria</taxon>
        <taxon>Bacillati</taxon>
        <taxon>Actinomycetota</taxon>
        <taxon>Actinomycetes</taxon>
        <taxon>Mycobacteriales</taxon>
        <taxon>Nocardiaceae</taxon>
        <taxon>Nocardia</taxon>
    </lineage>
</organism>
<sequence>MFSNQQTGRRLLTRLALTGAFLVVPLVGVAGPASAQAEVAPVGVEFVDRGWHDHDNGLHLGQNPLRKWLHHLLPRGAFGSCD</sequence>
<dbReference type="RefSeq" id="WP_019048300.1">
    <property type="nucleotide sequence ID" value="NZ_BAFO02000005.1"/>
</dbReference>
<dbReference type="GeneID" id="91518888"/>
<protein>
    <submittedName>
        <fullName evidence="2">Uncharacterized protein</fullName>
    </submittedName>
</protein>
<dbReference type="AlphaFoldDB" id="U5E4V3"/>
<dbReference type="Proteomes" id="UP000017048">
    <property type="component" value="Unassembled WGS sequence"/>
</dbReference>
<comment type="caution">
    <text evidence="2">The sequence shown here is derived from an EMBL/GenBank/DDBJ whole genome shotgun (WGS) entry which is preliminary data.</text>
</comment>
<evidence type="ECO:0000313" key="3">
    <source>
        <dbReference type="Proteomes" id="UP000017048"/>
    </source>
</evidence>
<keyword evidence="3" id="KW-1185">Reference proteome</keyword>
<accession>U5E4V3</accession>
<evidence type="ECO:0000256" key="1">
    <source>
        <dbReference type="SAM" id="SignalP"/>
    </source>
</evidence>
<evidence type="ECO:0000313" key="2">
    <source>
        <dbReference type="EMBL" id="GAD81840.1"/>
    </source>
</evidence>
<dbReference type="STRING" id="1824.SAMN05444423_10721"/>
<name>U5E4V3_NOCAS</name>